<dbReference type="AlphaFoldDB" id="A0A5R8Y0M7"/>
<comment type="pathway">
    <text evidence="1">Amino-sugar metabolism; 1,6-anhydro-N-acetylmuramate degradation.</text>
</comment>
<dbReference type="OrthoDB" id="9763949at2"/>
<dbReference type="UniPathway" id="UPA00544"/>
<keyword evidence="1" id="KW-0547">Nucleotide-binding</keyword>
<dbReference type="GO" id="GO:0006040">
    <property type="term" value="P:amino sugar metabolic process"/>
    <property type="evidence" value="ECO:0007669"/>
    <property type="project" value="InterPro"/>
</dbReference>
<dbReference type="InterPro" id="IPR005338">
    <property type="entry name" value="Anhydro_N_Ac-Mur_kinase"/>
</dbReference>
<evidence type="ECO:0000313" key="2">
    <source>
        <dbReference type="EMBL" id="TLP37858.1"/>
    </source>
</evidence>
<dbReference type="HAMAP" id="MF_01270">
    <property type="entry name" value="AnhMurNAc_kinase"/>
    <property type="match status" value="1"/>
</dbReference>
<dbReference type="PANTHER" id="PTHR30605:SF0">
    <property type="entry name" value="ANHYDRO-N-ACETYLMURAMIC ACID KINASE"/>
    <property type="match status" value="1"/>
</dbReference>
<dbReference type="EMBL" id="VANU01000004">
    <property type="protein sequence ID" value="TLP37858.1"/>
    <property type="molecule type" value="Genomic_DNA"/>
</dbReference>
<comment type="similarity">
    <text evidence="1">Belongs to the anhydro-N-acetylmuramic acid kinase family.</text>
</comment>
<dbReference type="InterPro" id="IPR043129">
    <property type="entry name" value="ATPase_NBD"/>
</dbReference>
<dbReference type="PANTHER" id="PTHR30605">
    <property type="entry name" value="ANHYDRO-N-ACETYLMURAMIC ACID KINASE"/>
    <property type="match status" value="1"/>
</dbReference>
<dbReference type="GO" id="GO:0005524">
    <property type="term" value="F:ATP binding"/>
    <property type="evidence" value="ECO:0007669"/>
    <property type="project" value="UniProtKB-UniRule"/>
</dbReference>
<comment type="pathway">
    <text evidence="1">Cell wall biogenesis; peptidoglycan recycling.</text>
</comment>
<dbReference type="GO" id="GO:0009254">
    <property type="term" value="P:peptidoglycan turnover"/>
    <property type="evidence" value="ECO:0007669"/>
    <property type="project" value="UniProtKB-UniRule"/>
</dbReference>
<organism evidence="2 3">
    <name type="scientific">Arcobacter arenosus</name>
    <dbReference type="NCBI Taxonomy" id="2576037"/>
    <lineage>
        <taxon>Bacteria</taxon>
        <taxon>Pseudomonadati</taxon>
        <taxon>Campylobacterota</taxon>
        <taxon>Epsilonproteobacteria</taxon>
        <taxon>Campylobacterales</taxon>
        <taxon>Arcobacteraceae</taxon>
        <taxon>Arcobacter</taxon>
    </lineage>
</organism>
<gene>
    <name evidence="1" type="primary">anmK</name>
    <name evidence="2" type="ORF">FDK22_09590</name>
</gene>
<dbReference type="GO" id="GO:0016301">
    <property type="term" value="F:kinase activity"/>
    <property type="evidence" value="ECO:0007669"/>
    <property type="project" value="UniProtKB-KW"/>
</dbReference>
<proteinExistence type="inferred from homology"/>
<keyword evidence="1 2" id="KW-0808">Transferase</keyword>
<name>A0A5R8Y0M7_9BACT</name>
<keyword evidence="1 2" id="KW-0418">Kinase</keyword>
<keyword evidence="1" id="KW-0119">Carbohydrate metabolism</keyword>
<comment type="function">
    <text evidence="1">Catalyzes the specific phosphorylation of 1,6-anhydro-N-acetylmuramic acid (anhMurNAc) with the simultaneous cleavage of the 1,6-anhydro ring, generating MurNAc-6-P. Is required for the utilization of anhMurNAc either imported from the medium or derived from its own cell wall murein, and thus plays a role in cell wall recycling.</text>
</comment>
<comment type="catalytic activity">
    <reaction evidence="1">
        <text>1,6-anhydro-N-acetyl-beta-muramate + ATP + H2O = N-acetyl-D-muramate 6-phosphate + ADP + H(+)</text>
        <dbReference type="Rhea" id="RHEA:24952"/>
        <dbReference type="ChEBI" id="CHEBI:15377"/>
        <dbReference type="ChEBI" id="CHEBI:15378"/>
        <dbReference type="ChEBI" id="CHEBI:30616"/>
        <dbReference type="ChEBI" id="CHEBI:58690"/>
        <dbReference type="ChEBI" id="CHEBI:58722"/>
        <dbReference type="ChEBI" id="CHEBI:456216"/>
        <dbReference type="EC" id="2.7.1.170"/>
    </reaction>
</comment>
<dbReference type="UniPathway" id="UPA00343"/>
<dbReference type="Gene3D" id="3.30.420.40">
    <property type="match status" value="2"/>
</dbReference>
<evidence type="ECO:0000313" key="3">
    <source>
        <dbReference type="Proteomes" id="UP000308901"/>
    </source>
</evidence>
<comment type="caution">
    <text evidence="2">The sequence shown here is derived from an EMBL/GenBank/DDBJ whole genome shotgun (WGS) entry which is preliminary data.</text>
</comment>
<feature type="binding site" evidence="1">
    <location>
        <begin position="3"/>
        <end position="10"/>
    </location>
    <ligand>
        <name>ATP</name>
        <dbReference type="ChEBI" id="CHEBI:30616"/>
    </ligand>
</feature>
<evidence type="ECO:0000256" key="1">
    <source>
        <dbReference type="HAMAP-Rule" id="MF_01270"/>
    </source>
</evidence>
<reference evidence="2 3" key="1">
    <citation type="submission" date="2019-05" db="EMBL/GenBank/DDBJ databases">
        <title>Arcobacter sp. nov., isolated from sea sediment.</title>
        <authorList>
            <person name="Kim W."/>
        </authorList>
    </citation>
    <scope>NUCLEOTIDE SEQUENCE [LARGE SCALE GENOMIC DNA]</scope>
    <source>
        <strain evidence="2 3">CAU 1517</strain>
    </source>
</reference>
<keyword evidence="3" id="KW-1185">Reference proteome</keyword>
<sequence>MSGTSLDGIDIALCKIDENSIQTLQTKEYPFDKQIKEDVLKTISNPITLEFLGTLNHKLALMYTNAIKNFLKEFEVKAEKIIAIGLHGQTIWHSPNKPYPFSMQLGDGSFVAKKLQIDVVNDFRSGDIANNGQGAPLTPAFHKSLFDDKQTAVLNLGGIANITILTKEYLGFDIGVANILSDYWIQKNQKTPFDKDGVWAKSGKVNEELLRVLLDDPYFKKLPPKSTGREYFNASWLEDKLKNFSSINAVDIQATLLEFVSIPIIEALKTKEIKRLIVCGGGAQNKYLMEKLSNRLNKIKVIKSDELGIDSNFLEAIAFAWLAFKRINHQAIDLSAITGSSKPTILGAIHGKD</sequence>
<dbReference type="GO" id="GO:0097175">
    <property type="term" value="P:1,6-anhydro-N-acetyl-beta-muramic acid catabolic process"/>
    <property type="evidence" value="ECO:0007669"/>
    <property type="project" value="UniProtKB-UniRule"/>
</dbReference>
<dbReference type="Proteomes" id="UP000308901">
    <property type="component" value="Unassembled WGS sequence"/>
</dbReference>
<dbReference type="GO" id="GO:0016773">
    <property type="term" value="F:phosphotransferase activity, alcohol group as acceptor"/>
    <property type="evidence" value="ECO:0007669"/>
    <property type="project" value="UniProtKB-UniRule"/>
</dbReference>
<dbReference type="NCBIfam" id="NF007139">
    <property type="entry name" value="PRK09585.1-3"/>
    <property type="match status" value="1"/>
</dbReference>
<dbReference type="CDD" id="cd24050">
    <property type="entry name" value="ASKHA_NBD_ANMK"/>
    <property type="match status" value="1"/>
</dbReference>
<dbReference type="SUPFAM" id="SSF53067">
    <property type="entry name" value="Actin-like ATPase domain"/>
    <property type="match status" value="1"/>
</dbReference>
<dbReference type="Pfam" id="PF03702">
    <property type="entry name" value="AnmK"/>
    <property type="match status" value="1"/>
</dbReference>
<accession>A0A5R8Y0M7</accession>
<protein>
    <recommendedName>
        <fullName evidence="1">Anhydro-N-acetylmuramic acid kinase</fullName>
        <ecNumber evidence="1">2.7.1.170</ecNumber>
    </recommendedName>
    <alternativeName>
        <fullName evidence="1">AnhMurNAc kinase</fullName>
    </alternativeName>
</protein>
<keyword evidence="1" id="KW-0067">ATP-binding</keyword>
<dbReference type="EC" id="2.7.1.170" evidence="1"/>